<dbReference type="GO" id="GO:0006508">
    <property type="term" value="P:proteolysis"/>
    <property type="evidence" value="ECO:0007669"/>
    <property type="project" value="UniProtKB-KW"/>
</dbReference>
<dbReference type="GO" id="GO:0036435">
    <property type="term" value="F:K48-linked polyubiquitin modification-dependent protein binding"/>
    <property type="evidence" value="ECO:0007669"/>
    <property type="project" value="UniProtKB-UniRule"/>
</dbReference>
<feature type="compositionally biased region" description="Low complexity" evidence="3">
    <location>
        <begin position="131"/>
        <end position="141"/>
    </location>
</feature>
<evidence type="ECO:0000313" key="6">
    <source>
        <dbReference type="Proteomes" id="UP000663854"/>
    </source>
</evidence>
<dbReference type="InterPro" id="IPR033979">
    <property type="entry name" value="MINDY_domain"/>
</dbReference>
<gene>
    <name evidence="5" type="ORF">PYM288_LOCUS20039</name>
</gene>
<evidence type="ECO:0000256" key="2">
    <source>
        <dbReference type="RuleBase" id="RU367139"/>
    </source>
</evidence>
<dbReference type="EC" id="3.4.19.12" evidence="2"/>
<evidence type="ECO:0000259" key="4">
    <source>
        <dbReference type="Pfam" id="PF04424"/>
    </source>
</evidence>
<dbReference type="GO" id="GO:0005829">
    <property type="term" value="C:cytosol"/>
    <property type="evidence" value="ECO:0007669"/>
    <property type="project" value="TreeGrafter"/>
</dbReference>
<dbReference type="InterPro" id="IPR007518">
    <property type="entry name" value="MINDY"/>
</dbReference>
<feature type="domain" description="MINDY deubiquitinase" evidence="4">
    <location>
        <begin position="13"/>
        <end position="96"/>
    </location>
</feature>
<reference evidence="5" key="1">
    <citation type="submission" date="2021-02" db="EMBL/GenBank/DDBJ databases">
        <authorList>
            <person name="Nowell W R."/>
        </authorList>
    </citation>
    <scope>NUCLEOTIDE SEQUENCE</scope>
</reference>
<dbReference type="GO" id="GO:0016807">
    <property type="term" value="F:cysteine-type carboxypeptidase activity"/>
    <property type="evidence" value="ECO:0007669"/>
    <property type="project" value="TreeGrafter"/>
</dbReference>
<evidence type="ECO:0000256" key="3">
    <source>
        <dbReference type="SAM" id="MobiDB-lite"/>
    </source>
</evidence>
<sequence>MKGHQKWDWSVLNSLLIEQFLDENRSQLTHYGILQLNQTMRDNQLAVFFRNNHFSTIWKNQNQLLVLVSDQGYLDHKSIVFETLTDIDNDSLFTDGYGRIWRKPEPVDSSRDRDLAIAIHNEEERLFHEAQLQQQQQQQQEQEQEQSLVNSSQPSGSSLRQSKKSKNKSKRSSEDGDDKESCNLL</sequence>
<dbReference type="GO" id="GO:0140934">
    <property type="term" value="F:histone deubiquitinase activity"/>
    <property type="evidence" value="ECO:0007669"/>
    <property type="project" value="UniProtKB-UniRule"/>
</dbReference>
<dbReference type="GO" id="GO:0004843">
    <property type="term" value="F:cysteine-type deubiquitinase activity"/>
    <property type="evidence" value="ECO:0007669"/>
    <property type="project" value="UniProtKB-UniRule"/>
</dbReference>
<protein>
    <recommendedName>
        <fullName evidence="2">Ubiquitin carboxyl-terminal hydrolase</fullName>
        <ecNumber evidence="2">3.4.19.12</ecNumber>
    </recommendedName>
</protein>
<dbReference type="EMBL" id="CAJNOH010000705">
    <property type="protein sequence ID" value="CAF1108080.1"/>
    <property type="molecule type" value="Genomic_DNA"/>
</dbReference>
<dbReference type="PANTHER" id="PTHR18063:SF6">
    <property type="entry name" value="UBIQUITIN CARBOXYL-TERMINAL HYDROLASE"/>
    <property type="match status" value="1"/>
</dbReference>
<keyword evidence="2" id="KW-0378">Hydrolase</keyword>
<comment type="catalytic activity">
    <reaction evidence="2">
        <text>Thiol-dependent hydrolysis of ester, thioester, amide, peptide and isopeptide bonds formed by the C-terminal Gly of ubiquitin (a 76-residue protein attached to proteins as an intracellular targeting signal).</text>
        <dbReference type="EC" id="3.4.19.12"/>
    </reaction>
</comment>
<comment type="caution">
    <text evidence="5">The sequence shown here is derived from an EMBL/GenBank/DDBJ whole genome shotgun (WGS) entry which is preliminary data.</text>
</comment>
<evidence type="ECO:0000313" key="5">
    <source>
        <dbReference type="EMBL" id="CAF1108080.1"/>
    </source>
</evidence>
<keyword evidence="2" id="KW-0833">Ubl conjugation pathway</keyword>
<name>A0A814PMK9_9BILA</name>
<proteinExistence type="inferred from homology"/>
<dbReference type="GO" id="GO:0071944">
    <property type="term" value="C:cell periphery"/>
    <property type="evidence" value="ECO:0007669"/>
    <property type="project" value="TreeGrafter"/>
</dbReference>
<dbReference type="PANTHER" id="PTHR18063">
    <property type="entry name" value="NF-E2 INDUCIBLE PROTEIN"/>
    <property type="match status" value="1"/>
</dbReference>
<dbReference type="Pfam" id="PF04424">
    <property type="entry name" value="MINDY_DUB"/>
    <property type="match status" value="1"/>
</dbReference>
<dbReference type="GO" id="GO:1990380">
    <property type="term" value="F:K48-linked deubiquitinase activity"/>
    <property type="evidence" value="ECO:0007669"/>
    <property type="project" value="UniProtKB-UniRule"/>
</dbReference>
<feature type="compositionally biased region" description="Low complexity" evidence="3">
    <location>
        <begin position="151"/>
        <end position="160"/>
    </location>
</feature>
<comment type="function">
    <text evidence="2">Hydrolase that can specifically remove 'Lys-48'-linked conjugated ubiquitin from proteins. Has exodeubiquitinase activity and has a preference for long polyubiquitin chains. May play a regulatory role at the level of protein turnover.</text>
</comment>
<keyword evidence="2" id="KW-0645">Protease</keyword>
<accession>A0A814PMK9</accession>
<feature type="region of interest" description="Disordered" evidence="3">
    <location>
        <begin position="130"/>
        <end position="185"/>
    </location>
</feature>
<organism evidence="5 6">
    <name type="scientific">Rotaria sordida</name>
    <dbReference type="NCBI Taxonomy" id="392033"/>
    <lineage>
        <taxon>Eukaryota</taxon>
        <taxon>Metazoa</taxon>
        <taxon>Spiralia</taxon>
        <taxon>Gnathifera</taxon>
        <taxon>Rotifera</taxon>
        <taxon>Eurotatoria</taxon>
        <taxon>Bdelloidea</taxon>
        <taxon>Philodinida</taxon>
        <taxon>Philodinidae</taxon>
        <taxon>Rotaria</taxon>
    </lineage>
</organism>
<dbReference type="Proteomes" id="UP000663854">
    <property type="component" value="Unassembled WGS sequence"/>
</dbReference>
<dbReference type="AlphaFoldDB" id="A0A814PMK9"/>
<dbReference type="GO" id="GO:0071108">
    <property type="term" value="P:protein K48-linked deubiquitination"/>
    <property type="evidence" value="ECO:0007669"/>
    <property type="project" value="TreeGrafter"/>
</dbReference>
<feature type="compositionally biased region" description="Basic residues" evidence="3">
    <location>
        <begin position="161"/>
        <end position="170"/>
    </location>
</feature>
<keyword evidence="2" id="KW-0788">Thiol protease</keyword>
<evidence type="ECO:0000256" key="1">
    <source>
        <dbReference type="ARBA" id="ARBA00006616"/>
    </source>
</evidence>
<comment type="similarity">
    <text evidence="1 2">Belongs to the MINDY deubiquitinase family. FAM63 subfamily.</text>
</comment>